<accession>A0A4R3Y8E6</accession>
<dbReference type="GO" id="GO:0003677">
    <property type="term" value="F:DNA binding"/>
    <property type="evidence" value="ECO:0007669"/>
    <property type="project" value="UniProtKB-UniRule"/>
</dbReference>
<feature type="domain" description="Negative modulator of initiation of replication SeqA N-terminal" evidence="7">
    <location>
        <begin position="1"/>
        <end position="36"/>
    </location>
</feature>
<protein>
    <recommendedName>
        <fullName evidence="4 5">Negative modulator of initiation of replication</fullName>
    </recommendedName>
</protein>
<dbReference type="HAMAP" id="MF_00908">
    <property type="entry name" value="SeqA"/>
    <property type="match status" value="1"/>
</dbReference>
<dbReference type="GO" id="GO:0032297">
    <property type="term" value="P:negative regulation of DNA-templated DNA replication initiation"/>
    <property type="evidence" value="ECO:0007669"/>
    <property type="project" value="UniProtKB-UniRule"/>
</dbReference>
<dbReference type="PIRSF" id="PIRSF019401">
    <property type="entry name" value="SeqA"/>
    <property type="match status" value="1"/>
</dbReference>
<evidence type="ECO:0000256" key="5">
    <source>
        <dbReference type="PIRNR" id="PIRNR019401"/>
    </source>
</evidence>
<dbReference type="InterPro" id="IPR036835">
    <property type="entry name" value="SeqA_DNA-bd_C_sf"/>
</dbReference>
<comment type="subunit">
    <text evidence="4">Homodimer. Polymerizes to form helical filaments.</text>
</comment>
<dbReference type="NCBIfam" id="NF008389">
    <property type="entry name" value="PRK11187.1"/>
    <property type="match status" value="1"/>
</dbReference>
<dbReference type="InterPro" id="IPR010985">
    <property type="entry name" value="Ribbon_hlx_hlx"/>
</dbReference>
<dbReference type="Gene3D" id="1.20.1380.10">
    <property type="entry name" value="Replication modulator SeqA, C-terminal DNA-binding domain"/>
    <property type="match status" value="1"/>
</dbReference>
<evidence type="ECO:0000259" key="7">
    <source>
        <dbReference type="Pfam" id="PF17206"/>
    </source>
</evidence>
<dbReference type="Pfam" id="PF03925">
    <property type="entry name" value="SeqA"/>
    <property type="match status" value="1"/>
</dbReference>
<dbReference type="Proteomes" id="UP000294619">
    <property type="component" value="Unassembled WGS sequence"/>
</dbReference>
<evidence type="ECO:0000313" key="8">
    <source>
        <dbReference type="EMBL" id="TCV86573.1"/>
    </source>
</evidence>
<evidence type="ECO:0000256" key="3">
    <source>
        <dbReference type="ARBA" id="ARBA00023125"/>
    </source>
</evidence>
<dbReference type="RefSeq" id="WP_132967145.1">
    <property type="nucleotide sequence ID" value="NZ_LEKL01000030.1"/>
</dbReference>
<gene>
    <name evidence="4 9" type="primary">seqA</name>
    <name evidence="8" type="ORF">EDC16_106130</name>
    <name evidence="9" type="ORF">FHQ21_00785</name>
</gene>
<dbReference type="EMBL" id="VDGV01000006">
    <property type="protein sequence ID" value="TNG93546.1"/>
    <property type="molecule type" value="Genomic_DNA"/>
</dbReference>
<organism evidence="8 10">
    <name type="scientific">Testudinibacter aquarius</name>
    <dbReference type="NCBI Taxonomy" id="1524974"/>
    <lineage>
        <taxon>Bacteria</taxon>
        <taxon>Pseudomonadati</taxon>
        <taxon>Pseudomonadota</taxon>
        <taxon>Gammaproteobacteria</taxon>
        <taxon>Pasteurellales</taxon>
        <taxon>Pasteurellaceae</taxon>
        <taxon>Testudinibacter</taxon>
    </lineage>
</organism>
<dbReference type="EMBL" id="SMCP01000006">
    <property type="protein sequence ID" value="TCV86573.1"/>
    <property type="molecule type" value="Genomic_DNA"/>
</dbReference>
<proteinExistence type="inferred from homology"/>
<keyword evidence="11" id="KW-1185">Reference proteome</keyword>
<keyword evidence="2 4" id="KW-0236">DNA replication inhibitor</keyword>
<evidence type="ECO:0000313" key="11">
    <source>
        <dbReference type="Proteomes" id="UP000305526"/>
    </source>
</evidence>
<evidence type="ECO:0000256" key="4">
    <source>
        <dbReference type="HAMAP-Rule" id="MF_00908"/>
    </source>
</evidence>
<comment type="caution">
    <text evidence="8">The sequence shown here is derived from an EMBL/GenBank/DDBJ whole genome shotgun (WGS) entry which is preliminary data.</text>
</comment>
<dbReference type="GO" id="GO:0006355">
    <property type="term" value="P:regulation of DNA-templated transcription"/>
    <property type="evidence" value="ECO:0007669"/>
    <property type="project" value="InterPro"/>
</dbReference>
<comment type="similarity">
    <text evidence="4 5">Belongs to the SeqA family.</text>
</comment>
<dbReference type="InterPro" id="IPR005621">
    <property type="entry name" value="SeqA"/>
</dbReference>
<feature type="region of interest" description="Interaction with DNA" evidence="4">
    <location>
        <begin position="155"/>
        <end position="159"/>
    </location>
</feature>
<dbReference type="Proteomes" id="UP000305526">
    <property type="component" value="Unassembled WGS sequence"/>
</dbReference>
<comment type="subcellular location">
    <subcellularLocation>
        <location evidence="4 5">Cytoplasm</location>
    </subcellularLocation>
</comment>
<evidence type="ECO:0000313" key="9">
    <source>
        <dbReference type="EMBL" id="TNG93546.1"/>
    </source>
</evidence>
<reference evidence="8 10" key="1">
    <citation type="submission" date="2019-03" db="EMBL/GenBank/DDBJ databases">
        <title>Genomic Encyclopedia of Type Strains, Phase IV (KMG-IV): sequencing the most valuable type-strain genomes for metagenomic binning, comparative biology and taxonomic classification.</title>
        <authorList>
            <person name="Goeker M."/>
        </authorList>
    </citation>
    <scope>NUCLEOTIDE SEQUENCE [LARGE SCALE GENOMIC DNA]</scope>
    <source>
        <strain evidence="8 10">DSM 28140</strain>
    </source>
</reference>
<dbReference type="InterPro" id="IPR013321">
    <property type="entry name" value="Arc_rbn_hlx_hlx"/>
</dbReference>
<dbReference type="Pfam" id="PF17206">
    <property type="entry name" value="SeqA_N"/>
    <property type="match status" value="1"/>
</dbReference>
<dbReference type="InterPro" id="IPR026577">
    <property type="entry name" value="SeqA_DNA-bd_C"/>
</dbReference>
<keyword evidence="1 4" id="KW-0963">Cytoplasm</keyword>
<reference evidence="9 11" key="2">
    <citation type="submission" date="2019-05" db="EMBL/GenBank/DDBJ databases">
        <title>Pasteurellaceae isolates from reptiles.</title>
        <authorList>
            <person name="Bojesen A.M."/>
            <person name="Lund E."/>
        </authorList>
    </citation>
    <scope>NUCLEOTIDE SEQUENCE [LARGE SCALE GENOMIC DNA]</scope>
    <source>
        <strain evidence="9 11">ELNT2x</strain>
    </source>
</reference>
<comment type="caution">
    <text evidence="4">Lacks conserved residue(s) required for the propagation of feature annotation.</text>
</comment>
<evidence type="ECO:0000259" key="6">
    <source>
        <dbReference type="Pfam" id="PF03925"/>
    </source>
</evidence>
<evidence type="ECO:0000313" key="10">
    <source>
        <dbReference type="Proteomes" id="UP000294619"/>
    </source>
</evidence>
<name>A0A4R3Y8E6_9PAST</name>
<sequence length="222" mass="24708">MKIIEVDEELYQYIAANTRSIGESASDILRRLLKLSSSQSGNKEQIVATDGMALSSQESAKTVDQAVQTNAVQINAGDPVKSAVQPTVDVVEPVIPRKQSDEAIQRVVNRLNGVLQSEEFQSESKGVVRFLMILTALYRANPESFAQATESQQGRTRIYFARDEATLLQAGNHTKPRQIPETPYWVITNTNSQRKMSMLEGAMTSMHLPTELVEEVRSYFSV</sequence>
<comment type="function">
    <text evidence="4 5">Negative regulator of replication initiation, which contributes to regulation of DNA replication and ensures that replication initiation occurs exactly once per chromosome per cell cycle. Binds to pairs of hemimethylated GATC sequences in the oriC region, thus preventing assembly of replication proteins and re-initiation at newly replicated origins. Repression is relieved when the region becomes fully methylated.</text>
</comment>
<dbReference type="AlphaFoldDB" id="A0A4R3Y8E6"/>
<dbReference type="Gene3D" id="1.10.1220.10">
    <property type="entry name" value="Met repressor-like"/>
    <property type="match status" value="1"/>
</dbReference>
<dbReference type="SUPFAM" id="SSF47598">
    <property type="entry name" value="Ribbon-helix-helix"/>
    <property type="match status" value="1"/>
</dbReference>
<evidence type="ECO:0000256" key="2">
    <source>
        <dbReference type="ARBA" id="ARBA00022880"/>
    </source>
</evidence>
<evidence type="ECO:0000256" key="1">
    <source>
        <dbReference type="ARBA" id="ARBA00022490"/>
    </source>
</evidence>
<feature type="domain" description="Replication modulator SeqA C-terminal DNA-binding" evidence="6">
    <location>
        <begin position="111"/>
        <end position="218"/>
    </location>
</feature>
<dbReference type="SUPFAM" id="SSF82808">
    <property type="entry name" value="Replication modulator SeqA, C-terminal DNA-binding domain"/>
    <property type="match status" value="1"/>
</dbReference>
<keyword evidence="3 4" id="KW-0238">DNA-binding</keyword>
<dbReference type="GO" id="GO:0005737">
    <property type="term" value="C:cytoplasm"/>
    <property type="evidence" value="ECO:0007669"/>
    <property type="project" value="UniProtKB-SubCell"/>
</dbReference>
<dbReference type="InterPro" id="IPR033761">
    <property type="entry name" value="SeqA_N"/>
</dbReference>